<evidence type="ECO:0000313" key="2">
    <source>
        <dbReference type="Proteomes" id="UP001518925"/>
    </source>
</evidence>
<accession>A0ABS2DLR7</accession>
<dbReference type="InterPro" id="IPR018775">
    <property type="entry name" value="RlaP"/>
</dbReference>
<organism evidence="1 2">
    <name type="scientific">Bacillus suaedaesalsae</name>
    <dbReference type="NCBI Taxonomy" id="2810349"/>
    <lineage>
        <taxon>Bacteria</taxon>
        <taxon>Bacillati</taxon>
        <taxon>Bacillota</taxon>
        <taxon>Bacilli</taxon>
        <taxon>Bacillales</taxon>
        <taxon>Bacillaceae</taxon>
        <taxon>Bacillus</taxon>
    </lineage>
</organism>
<keyword evidence="2" id="KW-1185">Reference proteome</keyword>
<dbReference type="EMBL" id="JAFELM010000043">
    <property type="protein sequence ID" value="MBM6619434.1"/>
    <property type="molecule type" value="Genomic_DNA"/>
</dbReference>
<dbReference type="Proteomes" id="UP001518925">
    <property type="component" value="Unassembled WGS sequence"/>
</dbReference>
<reference evidence="1 2" key="1">
    <citation type="submission" date="2021-02" db="EMBL/GenBank/DDBJ databases">
        <title>Bacillus sp. RD4P76, an endophyte from a halophyte.</title>
        <authorList>
            <person name="Sun J.-Q."/>
        </authorList>
    </citation>
    <scope>NUCLEOTIDE SEQUENCE [LARGE SCALE GENOMIC DNA]</scope>
    <source>
        <strain evidence="1 2">RD4P76</strain>
    </source>
</reference>
<dbReference type="PANTHER" id="PTHR34817:SF2">
    <property type="entry name" value="NUCLEOTIDYLTRANSFERASE"/>
    <property type="match status" value="1"/>
</dbReference>
<name>A0ABS2DLR7_9BACI</name>
<evidence type="ECO:0000313" key="1">
    <source>
        <dbReference type="EMBL" id="MBM6619434.1"/>
    </source>
</evidence>
<protein>
    <submittedName>
        <fullName evidence="1">Nucleotidyltransferase domain-containing protein</fullName>
    </submittedName>
</protein>
<sequence>MNEQILSLLQTIEHSHNVTILYACEAGSRAWNLHHEKSDYDVRFIFIHPINQYLSINEPKQVIEGKSSDHIEYSGWDLKKSLQLLKKQNPSILEWLHSSIHYLNQNDVKEQLLSLHQRYFQEKPLLHHYFNMAKTNIKLLDKKPSTKLLLNVIRPLLLCEWIMTYKEFPPVHIERVLSIIESKEVKGSIQDIIARKRNAVCELSEVVHTLKKWIDETLDNTKLYIDQLNNHIATTQNDELNAFFRKMAKQEF</sequence>
<comment type="caution">
    <text evidence="1">The sequence shown here is derived from an EMBL/GenBank/DDBJ whole genome shotgun (WGS) entry which is preliminary data.</text>
</comment>
<proteinExistence type="predicted"/>
<dbReference type="PANTHER" id="PTHR34817">
    <property type="entry name" value="NUCLEOTIDYLTRANSFERASE"/>
    <property type="match status" value="1"/>
</dbReference>
<dbReference type="RefSeq" id="WP_204204886.1">
    <property type="nucleotide sequence ID" value="NZ_JAFELM010000043.1"/>
</dbReference>
<dbReference type="Pfam" id="PF10127">
    <property type="entry name" value="RlaP"/>
    <property type="match status" value="1"/>
</dbReference>
<gene>
    <name evidence="1" type="ORF">JR050_17370</name>
</gene>